<dbReference type="GO" id="GO:0003676">
    <property type="term" value="F:nucleic acid binding"/>
    <property type="evidence" value="ECO:0007669"/>
    <property type="project" value="InterPro"/>
</dbReference>
<feature type="domain" description="Integrase catalytic" evidence="2">
    <location>
        <begin position="279"/>
        <end position="497"/>
    </location>
</feature>
<feature type="compositionally biased region" description="Low complexity" evidence="1">
    <location>
        <begin position="646"/>
        <end position="655"/>
    </location>
</feature>
<dbReference type="RefSeq" id="WP_084088962.1">
    <property type="nucleotide sequence ID" value="NZ_FWXD01000002.1"/>
</dbReference>
<dbReference type="Gene3D" id="3.30.420.10">
    <property type="entry name" value="Ribonuclease H-like superfamily/Ribonuclease H"/>
    <property type="match status" value="1"/>
</dbReference>
<dbReference type="Proteomes" id="UP000192761">
    <property type="component" value="Unassembled WGS sequence"/>
</dbReference>
<evidence type="ECO:0000259" key="2">
    <source>
        <dbReference type="PROSITE" id="PS50994"/>
    </source>
</evidence>
<gene>
    <name evidence="3" type="ORF">SAMN02745857_00497</name>
</gene>
<sequence>MLLRNDLIHYQDRGNTLRVLAFQGDDAKTVLIDIHDAAAQPFMEKTATLHADLESGAASLLSNDPLLRILDERSIPIKQVASRDRAWQIIEPLVRTPEIFLRSERGKLVTAAVHEHKVTVQSVYRYLRRYWQRGQTPNALLPDYCNSGAPGKTRRSTPGVKRGRPRKFVDSTGINVTPEMLQIFAVAIQRYYAGERKRSLVDAYDDMIRQFFLDQHRDAETGEVHHRFKDGAEDGQPTFAQFNYWYEKQFSRFAIKRARVGAKIYDKDLRGILGSSTARETGPGSRYQIDATIADVYLVSRLDRKKIIGRPVLYVVIDVFSRMVVGIYIGLEGPSWVGAMMALANAAGDKVTYCQRYGVEISAADWPCHYLPETLLGDRGEIASRYIDNLANSFNIDIENASSYRADWKGIVEQRFKLIPAKFKPYVPGYIEPDFGERGARDYRLDAILDLDAFTQIVIECLLYYNNYHELKKYDADRSVVADNVPRIPIELWDWGIANQSGSLRAFPEERVKFQLLPTGKASVTAQGIKFKNAYYTCSLAVEQYWFDQARQSRWRSIEISYDPRDIEVIYFLDKASNSIQACHLTDRSRADRGLSEWEVEQQAIAAKRQSQPRKREQVLAQADLTAAVERVVKASREKSGDVTHSASSIRAIRSNRAQEKASNRQEETFRLGATPSSHAKAKVVPLRPTSNDYAEPSIAEILGEDDDHD</sequence>
<feature type="region of interest" description="Disordered" evidence="1">
    <location>
        <begin position="142"/>
        <end position="166"/>
    </location>
</feature>
<dbReference type="GO" id="GO:0015074">
    <property type="term" value="P:DNA integration"/>
    <property type="evidence" value="ECO:0007669"/>
    <property type="project" value="InterPro"/>
</dbReference>
<reference evidence="3 4" key="1">
    <citation type="submission" date="2017-04" db="EMBL/GenBank/DDBJ databases">
        <authorList>
            <person name="Afonso C.L."/>
            <person name="Miller P.J."/>
            <person name="Scott M.A."/>
            <person name="Spackman E."/>
            <person name="Goraichik I."/>
            <person name="Dimitrov K.M."/>
            <person name="Suarez D.L."/>
            <person name="Swayne D.E."/>
        </authorList>
    </citation>
    <scope>NUCLEOTIDE SEQUENCE [LARGE SCALE GENOMIC DNA]</scope>
    <source>
        <strain evidence="3 4">DSM 23236</strain>
    </source>
</reference>
<organism evidence="3 4">
    <name type="scientific">Andreprevotia lacus DSM 23236</name>
    <dbReference type="NCBI Taxonomy" id="1121001"/>
    <lineage>
        <taxon>Bacteria</taxon>
        <taxon>Pseudomonadati</taxon>
        <taxon>Pseudomonadota</taxon>
        <taxon>Betaproteobacteria</taxon>
        <taxon>Neisseriales</taxon>
        <taxon>Chitinibacteraceae</taxon>
        <taxon>Andreprevotia</taxon>
    </lineage>
</organism>
<dbReference type="STRING" id="1121001.SAMN02745857_00497"/>
<dbReference type="InterPro" id="IPR015378">
    <property type="entry name" value="Transposase-like_Mu_C"/>
</dbReference>
<dbReference type="InterPro" id="IPR036397">
    <property type="entry name" value="RNaseH_sf"/>
</dbReference>
<evidence type="ECO:0000313" key="3">
    <source>
        <dbReference type="EMBL" id="SMC18172.1"/>
    </source>
</evidence>
<dbReference type="SUPFAM" id="SSF53098">
    <property type="entry name" value="Ribonuclease H-like"/>
    <property type="match status" value="1"/>
</dbReference>
<proteinExistence type="predicted"/>
<dbReference type="InterPro" id="IPR001584">
    <property type="entry name" value="Integrase_cat-core"/>
</dbReference>
<feature type="region of interest" description="Disordered" evidence="1">
    <location>
        <begin position="636"/>
        <end position="710"/>
    </location>
</feature>
<accession>A0A1W1X2K0</accession>
<dbReference type="EMBL" id="FWXD01000002">
    <property type="protein sequence ID" value="SMC18172.1"/>
    <property type="molecule type" value="Genomic_DNA"/>
</dbReference>
<dbReference type="AlphaFoldDB" id="A0A1W1X2K0"/>
<protein>
    <submittedName>
        <fullName evidence="3">Mu transposase, C-terminal</fullName>
    </submittedName>
</protein>
<keyword evidence="4" id="KW-1185">Reference proteome</keyword>
<name>A0A1W1X2K0_9NEIS</name>
<dbReference type="Pfam" id="PF09299">
    <property type="entry name" value="Mu-transpos_C"/>
    <property type="match status" value="1"/>
</dbReference>
<dbReference type="PROSITE" id="PS50994">
    <property type="entry name" value="INTEGRASE"/>
    <property type="match status" value="1"/>
</dbReference>
<evidence type="ECO:0000313" key="4">
    <source>
        <dbReference type="Proteomes" id="UP000192761"/>
    </source>
</evidence>
<feature type="compositionally biased region" description="Basic and acidic residues" evidence="1">
    <location>
        <begin position="657"/>
        <end position="670"/>
    </location>
</feature>
<dbReference type="InterPro" id="IPR012337">
    <property type="entry name" value="RNaseH-like_sf"/>
</dbReference>
<evidence type="ECO:0000256" key="1">
    <source>
        <dbReference type="SAM" id="MobiDB-lite"/>
    </source>
</evidence>
<dbReference type="OrthoDB" id="5439087at2"/>